<accession>A0ABU9DGS1</accession>
<comment type="caution">
    <text evidence="7">The sequence shown here is derived from an EMBL/GenBank/DDBJ whole genome shotgun (WGS) entry which is preliminary data.</text>
</comment>
<dbReference type="PANTHER" id="PTHR39210">
    <property type="entry name" value="HEPARIN-SULFATE LYASE"/>
    <property type="match status" value="1"/>
</dbReference>
<dbReference type="Gene3D" id="2.70.98.70">
    <property type="match status" value="1"/>
</dbReference>
<dbReference type="EMBL" id="JBBPCC010000002">
    <property type="protein sequence ID" value="MEK8127263.1"/>
    <property type="molecule type" value="Genomic_DNA"/>
</dbReference>
<feature type="domain" description="Heparinase II/III-like C-terminal" evidence="5">
    <location>
        <begin position="411"/>
        <end position="628"/>
    </location>
</feature>
<evidence type="ECO:0000256" key="2">
    <source>
        <dbReference type="ARBA" id="ARBA00022729"/>
    </source>
</evidence>
<organism evidence="7 8">
    <name type="scientific">Paenibacillus filicis</name>
    <dbReference type="NCBI Taxonomy" id="669464"/>
    <lineage>
        <taxon>Bacteria</taxon>
        <taxon>Bacillati</taxon>
        <taxon>Bacillota</taxon>
        <taxon>Bacilli</taxon>
        <taxon>Bacillales</taxon>
        <taxon>Paenibacillaceae</taxon>
        <taxon>Paenibacillus</taxon>
    </lineage>
</organism>
<keyword evidence="8" id="KW-1185">Reference proteome</keyword>
<dbReference type="Proteomes" id="UP001469365">
    <property type="component" value="Unassembled WGS sequence"/>
</dbReference>
<keyword evidence="2" id="KW-0732">Signal</keyword>
<protein>
    <submittedName>
        <fullName evidence="7">Alginate lyase family protein</fullName>
    </submittedName>
</protein>
<evidence type="ECO:0000259" key="6">
    <source>
        <dbReference type="Pfam" id="PF16889"/>
    </source>
</evidence>
<name>A0ABU9DGS1_9BACL</name>
<dbReference type="Pfam" id="PF07940">
    <property type="entry name" value="Hepar_II_III_C"/>
    <property type="match status" value="1"/>
</dbReference>
<proteinExistence type="predicted"/>
<dbReference type="InterPro" id="IPR031680">
    <property type="entry name" value="Hepar_II_III_N"/>
</dbReference>
<dbReference type="RefSeq" id="WP_341414317.1">
    <property type="nucleotide sequence ID" value="NZ_JBBPCC010000002.1"/>
</dbReference>
<dbReference type="PANTHER" id="PTHR39210:SF1">
    <property type="entry name" value="HEPARIN-SULFATE LYASE"/>
    <property type="match status" value="1"/>
</dbReference>
<evidence type="ECO:0000313" key="8">
    <source>
        <dbReference type="Proteomes" id="UP001469365"/>
    </source>
</evidence>
<comment type="subcellular location">
    <subcellularLocation>
        <location evidence="1">Periplasm</location>
    </subcellularLocation>
</comment>
<evidence type="ECO:0000256" key="3">
    <source>
        <dbReference type="ARBA" id="ARBA00022764"/>
    </source>
</evidence>
<evidence type="ECO:0000256" key="4">
    <source>
        <dbReference type="ARBA" id="ARBA00023239"/>
    </source>
</evidence>
<dbReference type="GO" id="GO:0016829">
    <property type="term" value="F:lyase activity"/>
    <property type="evidence" value="ECO:0007669"/>
    <property type="project" value="UniProtKB-KW"/>
</dbReference>
<feature type="domain" description="Heparin-sulfate lyase N-terminal" evidence="6">
    <location>
        <begin position="30"/>
        <end position="349"/>
    </location>
</feature>
<dbReference type="SUPFAM" id="SSF48230">
    <property type="entry name" value="Chondroitin AC/alginate lyase"/>
    <property type="match status" value="1"/>
</dbReference>
<evidence type="ECO:0000313" key="7">
    <source>
        <dbReference type="EMBL" id="MEK8127263.1"/>
    </source>
</evidence>
<dbReference type="InterPro" id="IPR012480">
    <property type="entry name" value="Hepar_II_III_C"/>
</dbReference>
<keyword evidence="3" id="KW-0574">Periplasm</keyword>
<keyword evidence="4 7" id="KW-0456">Lyase</keyword>
<dbReference type="Gene3D" id="1.50.10.100">
    <property type="entry name" value="Chondroitin AC/alginate lyase"/>
    <property type="match status" value="1"/>
</dbReference>
<gene>
    <name evidence="7" type="ORF">WMW72_04985</name>
</gene>
<reference evidence="7 8" key="1">
    <citation type="submission" date="2024-04" db="EMBL/GenBank/DDBJ databases">
        <title>draft genome sequnece of Paenibacillus filicis.</title>
        <authorList>
            <person name="Kim D.-U."/>
        </authorList>
    </citation>
    <scope>NUCLEOTIDE SEQUENCE [LARGE SCALE GENOMIC DNA]</scope>
    <source>
        <strain evidence="7 8">KACC14197</strain>
    </source>
</reference>
<dbReference type="Pfam" id="PF16889">
    <property type="entry name" value="Hepar_II_III_N"/>
    <property type="match status" value="1"/>
</dbReference>
<evidence type="ECO:0000259" key="5">
    <source>
        <dbReference type="Pfam" id="PF07940"/>
    </source>
</evidence>
<evidence type="ECO:0000256" key="1">
    <source>
        <dbReference type="ARBA" id="ARBA00004418"/>
    </source>
</evidence>
<sequence>MIPTGYKELRNDPRYTGPLLTDDAFIRGELDLGRPAMKLVRNLIAEGDAAGARDAYLRIVGEDSAGRYYFGADDVPAMMTIARELSHGGEEAREAIEEADRIVAGDIPLFKGRRAVFPEGDYDWNSWLHDSSQYQLHLTRFGYLKYLSRAYCLTSDEKYAACFNGMMKHFILDCPMPVDDTFRSQHCTWDPLSVGVRMFNLPEAFMTFYRSPSFEPEVKMMMIKSFQEHARYVRRYHASHGNHACMQLRGLIQVALLLPELKEAAEWLEYGLSEMPAYIRQNVYEDGVQFEGSPNYHLVVMRDVYELYSLFQGLGMEAAVYREVLERMFEVFKHLLTPDGGVVRFGDTDVHAVGELRTILSLGAYLLNRGDLKFLGQERLPFSLLWRLGPDAVERYDRLQAQPPADTTACFPIGGYLVARQAWERTAMHMAMRAGIGIAGHAHSDALSFIAYSGGRELVADAGMGLFEWNKERKYVVSTRAHNTVVVDGQDQHVRGMHWSTPPTATCKIWDFRSETAYDYWFASHYGYTRYEDPVVHSRKVLFVKNRYWLIVDLFEAKGRHEYEQYYHLPTGEAVADWRGRSVRTVHPDANVLLAFPGGEQEDRLSLESGLIFMKGQYDPNPVVKRAMSATGRAAWETVILPYGTKEASRIAIERLPVRKEGIELASWQATGLRITGQGWSDDICLYHDHVDVTAYLDHTGNPVSPALLPKPAETGMLEFAGERHSRDVMMISK</sequence>
<dbReference type="InterPro" id="IPR008929">
    <property type="entry name" value="Chondroitin_lyas"/>
</dbReference>